<dbReference type="SUPFAM" id="SSF90123">
    <property type="entry name" value="ABC transporter transmembrane region"/>
    <property type="match status" value="2"/>
</dbReference>
<dbReference type="FunFam" id="3.40.50.300:FF:000913">
    <property type="entry name" value="ABC multidrug transporter SitT"/>
    <property type="match status" value="1"/>
</dbReference>
<feature type="domain" description="ABC transporter" evidence="12">
    <location>
        <begin position="1013"/>
        <end position="1249"/>
    </location>
</feature>
<evidence type="ECO:0000256" key="4">
    <source>
        <dbReference type="ARBA" id="ARBA00022448"/>
    </source>
</evidence>
<dbReference type="PROSITE" id="PS00211">
    <property type="entry name" value="ABC_TRANSPORTER_1"/>
    <property type="match status" value="2"/>
</dbReference>
<feature type="transmembrane region" description="Helical" evidence="11">
    <location>
        <begin position="176"/>
        <end position="196"/>
    </location>
</feature>
<dbReference type="GO" id="GO:0090374">
    <property type="term" value="P:oligopeptide export from mitochondrion"/>
    <property type="evidence" value="ECO:0007669"/>
    <property type="project" value="TreeGrafter"/>
</dbReference>
<feature type="transmembrane region" description="Helical" evidence="11">
    <location>
        <begin position="834"/>
        <end position="851"/>
    </location>
</feature>
<evidence type="ECO:0000256" key="9">
    <source>
        <dbReference type="ARBA" id="ARBA00022989"/>
    </source>
</evidence>
<feature type="domain" description="ABC transporter" evidence="12">
    <location>
        <begin position="378"/>
        <end position="621"/>
    </location>
</feature>
<dbReference type="InterPro" id="IPR036640">
    <property type="entry name" value="ABC1_TM_sf"/>
</dbReference>
<dbReference type="InterPro" id="IPR027417">
    <property type="entry name" value="P-loop_NTPase"/>
</dbReference>
<feature type="domain" description="ABC transmembrane type-1" evidence="13">
    <location>
        <begin position="686"/>
        <end position="971"/>
    </location>
</feature>
<proteinExistence type="inferred from homology"/>
<dbReference type="PANTHER" id="PTHR43394:SF11">
    <property type="entry name" value="ATP-BINDING CASSETTE TRANSPORTER"/>
    <property type="match status" value="1"/>
</dbReference>
<gene>
    <name evidence="14" type="ORF">BDW47DRAFT_133647</name>
</gene>
<feature type="transmembrane region" description="Helical" evidence="11">
    <location>
        <begin position="685"/>
        <end position="707"/>
    </location>
</feature>
<feature type="transmembrane region" description="Helical" evidence="11">
    <location>
        <begin position="202"/>
        <end position="222"/>
    </location>
</feature>
<dbReference type="RefSeq" id="XP_024675201.1">
    <property type="nucleotide sequence ID" value="XM_024817889.1"/>
</dbReference>
<feature type="transmembrane region" description="Helical" evidence="11">
    <location>
        <begin position="320"/>
        <end position="339"/>
    </location>
</feature>
<dbReference type="InterPro" id="IPR003593">
    <property type="entry name" value="AAA+_ATPase"/>
</dbReference>
<evidence type="ECO:0000256" key="3">
    <source>
        <dbReference type="ARBA" id="ARBA00007577"/>
    </source>
</evidence>
<sequence>MADEEILLDNLQPIAGTSCATIEEVIESQIRNEPSKANFFSNYRFASASQICVLLLSVCCAIVAGAAMPLVSVVFGELASEFVSEDGQTSRDVRDRTKHLTLLLVYIAIGSFVTTMISTWGFNVVGEHTTRRLQARYLSSVLRQNMAYFDMVGTGELMTQVDQDMKLIQAGISHKVGNLLSGVSGFVIAIICAFVQNARFASIMISQPLALVVLVGIMGSWLSRTQETGMAQYAQADNLAHEILSAMRNIIAYRSQNRYARKYHDRLLRPTALDFRERLIFGVTVAGSFSILHWANGLGFWQADHLFRQGHCTIPQALTVLYATTVAGSLLCQALPFVVDITKANGAAKRVFTAIERVSPIDPMADSGRICSPIRGEIRFEDVSFAYPSRPEQTVLEEINFHVPAGHTVALIGPSGSGKSTVFALLERLYNPLGGFITIDDEPIDEMDLSWLRSQIGYVGQDVTLFRATLFENIASGLPNAAAEGLDASAVRKLVVQAAQTAQIDSFIMSLPQNYGTVVDGSSLSGGQRQRLAIARAIISQPSILLLDEATAALDSESEKEVQEALDKAAAGRTMVVIAHRLSTVQNADTIIVMQSGRILDQGSHAELISTSVVYQELVKQQELRPDDECQDLPCAERSFESELGPKSVYTGVTETSKRATLQEFPKSSGMDHVWHLNKPELPHVVAGTILSVLAGITYPVQAIFFGNGITSIVDSRLSTGGHSVRFWARMYLIHGIIVFTIYCARGYCFAVSASQLQLRARSGLFKALLLKSLPFLDHRDHSIGAMVSFLSSGTPKIIGVSGTSLGLVVESIVMLATGITVGCIFGWKLGIAATATVPLIAMSSFLQYYIEAQVQKHVKRDTAAVAIAQEAFSAIKTVTVLGLQRTVLASFQIASTQETQGKYWAMSAAMYACTTSLRILSIAFVFWYGGTHLIATGEYTIQQFFICFAATVWGSQSAAALFAHAPDIAGAHAAASQLTELVQSDNPQPRIADSAQQYRPAPIPIPNTTESLALRQIHFRYPTRPSQAALNGITLHAPAGAFIALVGTTGCGKSSVLNLVERFYAADAGEITLGNRSIEDYDIDSYRGYLALVDQNPCLVGEDLRECLQSDERIVSDGSIMAALEHVGLTDFVRSLPRGLDTPMLGNGSTVSGGQRQRMAIAKAFLWNPKILLLDEATSALDSASEQLVQRALQRTMKGRTTIAVAHRLKTIVNADVILVLDRGRIVERGTHDELMRLRGKYWRMARLQQLNGVSFE</sequence>
<keyword evidence="6" id="KW-0677">Repeat</keyword>
<feature type="transmembrane region" description="Helical" evidence="11">
    <location>
        <begin position="103"/>
        <end position="126"/>
    </location>
</feature>
<dbReference type="GeneID" id="36525049"/>
<dbReference type="CDD" id="cd18578">
    <property type="entry name" value="ABC_6TM_Pgp_ABCB1_D2_like"/>
    <property type="match status" value="1"/>
</dbReference>
<dbReference type="STRING" id="41067.A0A2I2FKN8"/>
<evidence type="ECO:0000313" key="15">
    <source>
        <dbReference type="Proteomes" id="UP000234585"/>
    </source>
</evidence>
<evidence type="ECO:0000313" key="14">
    <source>
        <dbReference type="EMBL" id="PLB41189.1"/>
    </source>
</evidence>
<dbReference type="AlphaFoldDB" id="A0A2I2FKN8"/>
<feature type="domain" description="ABC transmembrane type-1" evidence="13">
    <location>
        <begin position="55"/>
        <end position="343"/>
    </location>
</feature>
<evidence type="ECO:0000256" key="5">
    <source>
        <dbReference type="ARBA" id="ARBA00022692"/>
    </source>
</evidence>
<keyword evidence="7" id="KW-0547">Nucleotide-binding</keyword>
<dbReference type="PROSITE" id="PS50929">
    <property type="entry name" value="ABC_TM1F"/>
    <property type="match status" value="2"/>
</dbReference>
<dbReference type="Gene3D" id="1.20.1560.10">
    <property type="entry name" value="ABC transporter type 1, transmembrane domain"/>
    <property type="match status" value="1"/>
</dbReference>
<dbReference type="CDD" id="cd18577">
    <property type="entry name" value="ABC_6TM_Pgp_ABCB1_D1_like"/>
    <property type="match status" value="1"/>
</dbReference>
<dbReference type="GO" id="GO:0005743">
    <property type="term" value="C:mitochondrial inner membrane"/>
    <property type="evidence" value="ECO:0007669"/>
    <property type="project" value="TreeGrafter"/>
</dbReference>
<dbReference type="OrthoDB" id="6500128at2759"/>
<evidence type="ECO:0000256" key="11">
    <source>
        <dbReference type="SAM" id="Phobius"/>
    </source>
</evidence>
<dbReference type="GO" id="GO:0016887">
    <property type="term" value="F:ATP hydrolysis activity"/>
    <property type="evidence" value="ECO:0007669"/>
    <property type="project" value="InterPro"/>
</dbReference>
<accession>A0A2I2FKN8</accession>
<evidence type="ECO:0000256" key="2">
    <source>
        <dbReference type="ARBA" id="ARBA00005580"/>
    </source>
</evidence>
<feature type="transmembrane region" description="Helical" evidence="11">
    <location>
        <begin position="51"/>
        <end position="75"/>
    </location>
</feature>
<reference evidence="14 15" key="1">
    <citation type="submission" date="2017-12" db="EMBL/GenBank/DDBJ databases">
        <authorList>
            <consortium name="DOE Joint Genome Institute"/>
            <person name="Haridas S."/>
            <person name="Kjaerbolling I."/>
            <person name="Vesth T.C."/>
            <person name="Frisvad J.C."/>
            <person name="Nybo J.L."/>
            <person name="Theobald S."/>
            <person name="Kuo A."/>
            <person name="Bowyer P."/>
            <person name="Matsuda Y."/>
            <person name="Mondo S."/>
            <person name="Lyhne E.K."/>
            <person name="Kogle M.E."/>
            <person name="Clum A."/>
            <person name="Lipzen A."/>
            <person name="Salamov A."/>
            <person name="Ngan C.Y."/>
            <person name="Daum C."/>
            <person name="Chiniquy J."/>
            <person name="Barry K."/>
            <person name="LaButti K."/>
            <person name="Simmons B.A."/>
            <person name="Magnuson J.K."/>
            <person name="Mortensen U.H."/>
            <person name="Larsen T.O."/>
            <person name="Grigoriev I.V."/>
            <person name="Baker S.E."/>
            <person name="Andersen M.R."/>
            <person name="Nordberg H.P."/>
            <person name="Cantor M.N."/>
            <person name="Hua S.X."/>
        </authorList>
    </citation>
    <scope>NUCLEOTIDE SEQUENCE [LARGE SCALE GENOMIC DNA]</scope>
    <source>
        <strain evidence="14 15">CBS 102.13</strain>
    </source>
</reference>
<keyword evidence="10 11" id="KW-0472">Membrane</keyword>
<dbReference type="GO" id="GO:0005524">
    <property type="term" value="F:ATP binding"/>
    <property type="evidence" value="ECO:0007669"/>
    <property type="project" value="UniProtKB-KW"/>
</dbReference>
<dbReference type="Proteomes" id="UP000234585">
    <property type="component" value="Unassembled WGS sequence"/>
</dbReference>
<comment type="similarity">
    <text evidence="2">Belongs to the ABC transporter superfamily. ABCB family. Mitochondrial peptide exporter (TC 3.A.1.212) subfamily.</text>
</comment>
<dbReference type="InterPro" id="IPR039421">
    <property type="entry name" value="Type_1_exporter"/>
</dbReference>
<dbReference type="PANTHER" id="PTHR43394">
    <property type="entry name" value="ATP-DEPENDENT PERMEASE MDL1, MITOCHONDRIAL"/>
    <property type="match status" value="1"/>
</dbReference>
<feature type="transmembrane region" description="Helical" evidence="11">
    <location>
        <begin position="279"/>
        <end position="300"/>
    </location>
</feature>
<evidence type="ECO:0000259" key="12">
    <source>
        <dbReference type="PROSITE" id="PS50893"/>
    </source>
</evidence>
<keyword evidence="5 11" id="KW-0812">Transmembrane</keyword>
<keyword evidence="4" id="KW-0813">Transport</keyword>
<evidence type="ECO:0000256" key="7">
    <source>
        <dbReference type="ARBA" id="ARBA00022741"/>
    </source>
</evidence>
<dbReference type="EMBL" id="KZ559121">
    <property type="protein sequence ID" value="PLB41189.1"/>
    <property type="molecule type" value="Genomic_DNA"/>
</dbReference>
<evidence type="ECO:0000256" key="8">
    <source>
        <dbReference type="ARBA" id="ARBA00022840"/>
    </source>
</evidence>
<dbReference type="InterPro" id="IPR003439">
    <property type="entry name" value="ABC_transporter-like_ATP-bd"/>
</dbReference>
<dbReference type="SMART" id="SM00382">
    <property type="entry name" value="AAA"/>
    <property type="match status" value="2"/>
</dbReference>
<evidence type="ECO:0000256" key="6">
    <source>
        <dbReference type="ARBA" id="ARBA00022737"/>
    </source>
</evidence>
<dbReference type="Pfam" id="PF00005">
    <property type="entry name" value="ABC_tran"/>
    <property type="match status" value="2"/>
</dbReference>
<evidence type="ECO:0000256" key="10">
    <source>
        <dbReference type="ARBA" id="ARBA00023136"/>
    </source>
</evidence>
<dbReference type="InterPro" id="IPR017871">
    <property type="entry name" value="ABC_transporter-like_CS"/>
</dbReference>
<name>A0A2I2FKN8_ASPCN</name>
<evidence type="ECO:0000259" key="13">
    <source>
        <dbReference type="PROSITE" id="PS50929"/>
    </source>
</evidence>
<comment type="subcellular location">
    <subcellularLocation>
        <location evidence="1">Membrane</location>
        <topology evidence="1">Multi-pass membrane protein</topology>
    </subcellularLocation>
</comment>
<evidence type="ECO:0000256" key="1">
    <source>
        <dbReference type="ARBA" id="ARBA00004141"/>
    </source>
</evidence>
<protein>
    <submittedName>
        <fullName evidence="14">ATP-binding cassette transporter</fullName>
    </submittedName>
</protein>
<keyword evidence="15" id="KW-1185">Reference proteome</keyword>
<keyword evidence="8 14" id="KW-0067">ATP-binding</keyword>
<keyword evidence="9 11" id="KW-1133">Transmembrane helix</keyword>
<feature type="transmembrane region" description="Helical" evidence="11">
    <location>
        <begin position="727"/>
        <end position="752"/>
    </location>
</feature>
<dbReference type="FunFam" id="3.40.50.300:FF:000218">
    <property type="entry name" value="Multidrug ABC transporter ATP-binding protein"/>
    <property type="match status" value="1"/>
</dbReference>
<dbReference type="PROSITE" id="PS50893">
    <property type="entry name" value="ABC_TRANSPORTER_2"/>
    <property type="match status" value="2"/>
</dbReference>
<feature type="transmembrane region" description="Helical" evidence="11">
    <location>
        <begin position="806"/>
        <end position="828"/>
    </location>
</feature>
<organism evidence="14 15">
    <name type="scientific">Aspergillus candidus</name>
    <dbReference type="NCBI Taxonomy" id="41067"/>
    <lineage>
        <taxon>Eukaryota</taxon>
        <taxon>Fungi</taxon>
        <taxon>Dikarya</taxon>
        <taxon>Ascomycota</taxon>
        <taxon>Pezizomycotina</taxon>
        <taxon>Eurotiomycetes</taxon>
        <taxon>Eurotiomycetidae</taxon>
        <taxon>Eurotiales</taxon>
        <taxon>Aspergillaceae</taxon>
        <taxon>Aspergillus</taxon>
        <taxon>Aspergillus subgen. Circumdati</taxon>
    </lineage>
</organism>
<dbReference type="InterPro" id="IPR011527">
    <property type="entry name" value="ABC1_TM_dom"/>
</dbReference>
<dbReference type="SUPFAM" id="SSF52540">
    <property type="entry name" value="P-loop containing nucleoside triphosphate hydrolases"/>
    <property type="match status" value="2"/>
</dbReference>
<dbReference type="Pfam" id="PF00664">
    <property type="entry name" value="ABC_membrane"/>
    <property type="match status" value="2"/>
</dbReference>
<dbReference type="GO" id="GO:0015421">
    <property type="term" value="F:ABC-type oligopeptide transporter activity"/>
    <property type="evidence" value="ECO:0007669"/>
    <property type="project" value="TreeGrafter"/>
</dbReference>
<comment type="similarity">
    <text evidence="3">Belongs to the ABC transporter superfamily. ABCB family. Multidrug resistance exporter (TC 3.A.1.201) subfamily.</text>
</comment>
<dbReference type="Gene3D" id="3.40.50.300">
    <property type="entry name" value="P-loop containing nucleotide triphosphate hydrolases"/>
    <property type="match status" value="2"/>
</dbReference>